<dbReference type="PANTHER" id="PTHR12532">
    <property type="entry name" value="TRANSLATIONAL ACTIVATOR OF CYTOCHROME C OXIDASE 1"/>
    <property type="match status" value="1"/>
</dbReference>
<evidence type="ECO:0000256" key="3">
    <source>
        <dbReference type="ARBA" id="ARBA00023015"/>
    </source>
</evidence>
<dbReference type="PANTHER" id="PTHR12532:SF6">
    <property type="entry name" value="TRANSCRIPTIONAL REGULATORY PROTEIN YEBC-RELATED"/>
    <property type="match status" value="1"/>
</dbReference>
<dbReference type="GO" id="GO:0005829">
    <property type="term" value="C:cytosol"/>
    <property type="evidence" value="ECO:0007669"/>
    <property type="project" value="TreeGrafter"/>
</dbReference>
<dbReference type="InterPro" id="IPR048300">
    <property type="entry name" value="TACO1_YebC-like_2nd/3rd_dom"/>
</dbReference>
<dbReference type="InterPro" id="IPR029072">
    <property type="entry name" value="YebC-like"/>
</dbReference>
<dbReference type="Proteomes" id="UP000230779">
    <property type="component" value="Unassembled WGS sequence"/>
</dbReference>
<evidence type="ECO:0000313" key="10">
    <source>
        <dbReference type="Proteomes" id="UP000230779"/>
    </source>
</evidence>
<protein>
    <recommendedName>
        <fullName evidence="6">Probable transcriptional regulatory protein COY66_02435</fullName>
    </recommendedName>
</protein>
<dbReference type="Pfam" id="PF20772">
    <property type="entry name" value="TACO1_YebC_N"/>
    <property type="match status" value="1"/>
</dbReference>
<proteinExistence type="inferred from homology"/>
<comment type="subcellular location">
    <subcellularLocation>
        <location evidence="6">Cytoplasm</location>
    </subcellularLocation>
</comment>
<evidence type="ECO:0000256" key="4">
    <source>
        <dbReference type="ARBA" id="ARBA00023125"/>
    </source>
</evidence>
<feature type="domain" description="TACO1/YebC-like N-terminal" evidence="8">
    <location>
        <begin position="5"/>
        <end position="76"/>
    </location>
</feature>
<dbReference type="InterPro" id="IPR017856">
    <property type="entry name" value="Integrase-like_N"/>
</dbReference>
<keyword evidence="5 6" id="KW-0804">Transcription</keyword>
<evidence type="ECO:0000259" key="8">
    <source>
        <dbReference type="Pfam" id="PF20772"/>
    </source>
</evidence>
<dbReference type="HAMAP" id="MF_00693">
    <property type="entry name" value="Transcrip_reg_TACO1"/>
    <property type="match status" value="1"/>
</dbReference>
<comment type="similarity">
    <text evidence="1 6">Belongs to the TACO1 family.</text>
</comment>
<comment type="caution">
    <text evidence="9">The sequence shown here is derived from an EMBL/GenBank/DDBJ whole genome shotgun (WGS) entry which is preliminary data.</text>
</comment>
<reference evidence="9 10" key="1">
    <citation type="submission" date="2017-09" db="EMBL/GenBank/DDBJ databases">
        <title>Depth-based differentiation of microbial function through sediment-hosted aquifers and enrichment of novel symbionts in the deep terrestrial subsurface.</title>
        <authorList>
            <person name="Probst A.J."/>
            <person name="Ladd B."/>
            <person name="Jarett J.K."/>
            <person name="Geller-Mcgrath D.E."/>
            <person name="Sieber C.M."/>
            <person name="Emerson J.B."/>
            <person name="Anantharaman K."/>
            <person name="Thomas B.C."/>
            <person name="Malmstrom R."/>
            <person name="Stieglmeier M."/>
            <person name="Klingl A."/>
            <person name="Woyke T."/>
            <person name="Ryan C.M."/>
            <person name="Banfield J.F."/>
        </authorList>
    </citation>
    <scope>NUCLEOTIDE SEQUENCE [LARGE SCALE GENOMIC DNA]</scope>
    <source>
        <strain evidence="9">CG_4_10_14_0_8_um_filter_42_10</strain>
    </source>
</reference>
<dbReference type="Gene3D" id="1.10.10.200">
    <property type="match status" value="1"/>
</dbReference>
<feature type="domain" description="TACO1/YebC-like second and third" evidence="7">
    <location>
        <begin position="83"/>
        <end position="240"/>
    </location>
</feature>
<evidence type="ECO:0000256" key="1">
    <source>
        <dbReference type="ARBA" id="ARBA00008724"/>
    </source>
</evidence>
<dbReference type="NCBIfam" id="NF009044">
    <property type="entry name" value="PRK12378.1"/>
    <property type="match status" value="1"/>
</dbReference>
<dbReference type="Gene3D" id="3.30.70.980">
    <property type="match status" value="2"/>
</dbReference>
<dbReference type="InterPro" id="IPR049083">
    <property type="entry name" value="TACO1_YebC_N"/>
</dbReference>
<dbReference type="GO" id="GO:0006355">
    <property type="term" value="P:regulation of DNA-templated transcription"/>
    <property type="evidence" value="ECO:0007669"/>
    <property type="project" value="UniProtKB-UniRule"/>
</dbReference>
<organism evidence="9 10">
    <name type="scientific">Candidatus Kerfeldbacteria bacterium CG_4_10_14_0_8_um_filter_42_10</name>
    <dbReference type="NCBI Taxonomy" id="2014248"/>
    <lineage>
        <taxon>Bacteria</taxon>
        <taxon>Candidatus Kerfeldiibacteriota</taxon>
    </lineage>
</organism>
<dbReference type="NCBIfam" id="TIGR01033">
    <property type="entry name" value="YebC/PmpR family DNA-binding transcriptional regulator"/>
    <property type="match status" value="1"/>
</dbReference>
<dbReference type="InterPro" id="IPR026564">
    <property type="entry name" value="Transcrip_reg_TACO1-like_dom3"/>
</dbReference>
<sequence>MSGHSKWAQIKRQKGVADAKKGTLFTKLANTITIAAREGGGNPESNFKLRLAMEKARQANMPKDNVERAVKRGTGELEGVQIEEITYEAFGPEGLALLIETVTDNKNRTASEIRKIVTKHNGRLGEANSVNWMFERKGVIYLKKPDSAEAKETLELELIDQGAEDIKEEGEMFIVYSRPTDLEKIKKIIEGKNIPVEHAAVEFIVNNPLDHSQIKSPEKIQRFLEELENSEEVNNFFSNYEE</sequence>
<dbReference type="FunFam" id="1.10.10.200:FF:000002">
    <property type="entry name" value="Probable transcriptional regulatory protein CLM62_37755"/>
    <property type="match status" value="1"/>
</dbReference>
<accession>A0A2M7RJI8</accession>
<dbReference type="NCBIfam" id="NF001030">
    <property type="entry name" value="PRK00110.1"/>
    <property type="match status" value="1"/>
</dbReference>
<evidence type="ECO:0000256" key="6">
    <source>
        <dbReference type="HAMAP-Rule" id="MF_00693"/>
    </source>
</evidence>
<keyword evidence="4 6" id="KW-0238">DNA-binding</keyword>
<dbReference type="AlphaFoldDB" id="A0A2M7RJI8"/>
<evidence type="ECO:0000313" key="9">
    <source>
        <dbReference type="EMBL" id="PIY96874.1"/>
    </source>
</evidence>
<keyword evidence="3 6" id="KW-0805">Transcription regulation</keyword>
<evidence type="ECO:0000256" key="5">
    <source>
        <dbReference type="ARBA" id="ARBA00023163"/>
    </source>
</evidence>
<evidence type="ECO:0000256" key="2">
    <source>
        <dbReference type="ARBA" id="ARBA00022490"/>
    </source>
</evidence>
<dbReference type="GO" id="GO:0003677">
    <property type="term" value="F:DNA binding"/>
    <property type="evidence" value="ECO:0007669"/>
    <property type="project" value="UniProtKB-UniRule"/>
</dbReference>
<dbReference type="Pfam" id="PF01709">
    <property type="entry name" value="Transcrip_reg"/>
    <property type="match status" value="1"/>
</dbReference>
<gene>
    <name evidence="9" type="ORF">COY66_02435</name>
</gene>
<evidence type="ECO:0000259" key="7">
    <source>
        <dbReference type="Pfam" id="PF01709"/>
    </source>
</evidence>
<dbReference type="EMBL" id="PFMD01000025">
    <property type="protein sequence ID" value="PIY96874.1"/>
    <property type="molecule type" value="Genomic_DNA"/>
</dbReference>
<dbReference type="SUPFAM" id="SSF75625">
    <property type="entry name" value="YebC-like"/>
    <property type="match status" value="1"/>
</dbReference>
<dbReference type="InterPro" id="IPR002876">
    <property type="entry name" value="Transcrip_reg_TACO1-like"/>
</dbReference>
<keyword evidence="2 6" id="KW-0963">Cytoplasm</keyword>
<name>A0A2M7RJI8_9BACT</name>